<proteinExistence type="predicted"/>
<dbReference type="PANTHER" id="PTHR43372">
    <property type="entry name" value="FATTY-ACID AMIDE HYDROLASE"/>
    <property type="match status" value="1"/>
</dbReference>
<dbReference type="GO" id="GO:0004040">
    <property type="term" value="F:amidase activity"/>
    <property type="evidence" value="ECO:0007669"/>
    <property type="project" value="UniProtKB-EC"/>
</dbReference>
<dbReference type="NCBIfam" id="NF004816">
    <property type="entry name" value="PRK06170.1"/>
    <property type="match status" value="1"/>
</dbReference>
<keyword evidence="3" id="KW-1185">Reference proteome</keyword>
<dbReference type="InterPro" id="IPR036928">
    <property type="entry name" value="AS_sf"/>
</dbReference>
<dbReference type="EC" id="3.5.1.4" evidence="2"/>
<dbReference type="InterPro" id="IPR052739">
    <property type="entry name" value="FAAH2"/>
</dbReference>
<dbReference type="Proteomes" id="UP000313645">
    <property type="component" value="Unassembled WGS sequence"/>
</dbReference>
<dbReference type="Pfam" id="PF01425">
    <property type="entry name" value="Amidase"/>
    <property type="match status" value="1"/>
</dbReference>
<evidence type="ECO:0000313" key="2">
    <source>
        <dbReference type="EMBL" id="TBW51887.1"/>
    </source>
</evidence>
<dbReference type="EMBL" id="SJDL01000029">
    <property type="protein sequence ID" value="TBW51887.1"/>
    <property type="molecule type" value="Genomic_DNA"/>
</dbReference>
<accession>A0ABY1ZJS1</accession>
<name>A0ABY1ZJS1_9GAMM</name>
<reference evidence="2 3" key="1">
    <citation type="submission" date="2019-02" db="EMBL/GenBank/DDBJ databases">
        <title>Marinobacter halodurans sp. nov., a marine bacterium isolated from sea tidal flat.</title>
        <authorList>
            <person name="Yoo Y."/>
            <person name="Lee D.W."/>
            <person name="Kim B.S."/>
            <person name="Kim J.-J."/>
        </authorList>
    </citation>
    <scope>NUCLEOTIDE SEQUENCE [LARGE SCALE GENOMIC DNA]</scope>
    <source>
        <strain evidence="2 3">YJ-S3-2</strain>
    </source>
</reference>
<dbReference type="Gene3D" id="3.90.1300.10">
    <property type="entry name" value="Amidase signature (AS) domain"/>
    <property type="match status" value="1"/>
</dbReference>
<organism evidence="2 3">
    <name type="scientific">Marinobacter halodurans</name>
    <dbReference type="NCBI Taxonomy" id="2528979"/>
    <lineage>
        <taxon>Bacteria</taxon>
        <taxon>Pseudomonadati</taxon>
        <taxon>Pseudomonadota</taxon>
        <taxon>Gammaproteobacteria</taxon>
        <taxon>Pseudomonadales</taxon>
        <taxon>Marinobacteraceae</taxon>
        <taxon>Marinobacter</taxon>
    </lineage>
</organism>
<evidence type="ECO:0000313" key="3">
    <source>
        <dbReference type="Proteomes" id="UP000313645"/>
    </source>
</evidence>
<dbReference type="PANTHER" id="PTHR43372:SF4">
    <property type="entry name" value="FATTY-ACID AMIDE HYDROLASE 2"/>
    <property type="match status" value="1"/>
</dbReference>
<protein>
    <submittedName>
        <fullName evidence="2">Amidase</fullName>
        <ecNumber evidence="2">3.5.1.4</ecNumber>
    </submittedName>
</protein>
<keyword evidence="2" id="KW-0378">Hydrolase</keyword>
<comment type="caution">
    <text evidence="2">The sequence shown here is derived from an EMBL/GenBank/DDBJ whole genome shotgun (WGS) entry which is preliminary data.</text>
</comment>
<sequence>MPPFHEMSSFALAEGIRSRTFTAIAVLDHFLARIERFNPGLNAIVVLRADEARKQAEAADAAAERGESWGPLHGVPMTIKETFEIEGWPTTAGFEKLRDHVSPRTAPAVERLRAAGAIILGKTNVPELAGDLQSFNSIYGTSNNPWDTSRTPGGSSGGAAAALAAGLTPLELGSDIGGSIRTPAAFCGIYGLKTTYGIVPTRGHVPGTPGSRGKRDIAVAGPMGRHLEDLDQALALLAGPDEAEAPAWRLELPGPSTERLADLRVAAWLDDAFCPVDQGVRGGLQTCVELLRAEGARVDEEARPDQLTLKSNHALYYNLLAAAMGAGLSPKTREKLQPLTEDPDTDDYRSRFARGALQSHADWLAGDEQRAQLQHRWKRFFETFDAVLCPVVNTLAFRHDQETAATERTLTINGQPQPYMDVTVWAGIAAISGLPALSLPVGYSDEGLPLAVQLIGPAYSDRNLLRIGQLLARHLHPDGLPFPRL</sequence>
<gene>
    <name evidence="2" type="ORF">EZI54_16760</name>
</gene>
<dbReference type="InterPro" id="IPR023631">
    <property type="entry name" value="Amidase_dom"/>
</dbReference>
<feature type="domain" description="Amidase" evidence="1">
    <location>
        <begin position="26"/>
        <end position="465"/>
    </location>
</feature>
<dbReference type="RefSeq" id="WP_131483032.1">
    <property type="nucleotide sequence ID" value="NZ_SJDL01000029.1"/>
</dbReference>
<dbReference type="SUPFAM" id="SSF75304">
    <property type="entry name" value="Amidase signature (AS) enzymes"/>
    <property type="match status" value="1"/>
</dbReference>
<evidence type="ECO:0000259" key="1">
    <source>
        <dbReference type="Pfam" id="PF01425"/>
    </source>
</evidence>